<dbReference type="PANTHER" id="PTHR43198">
    <property type="entry name" value="BIFUNCTIONAL TH2 PROTEIN"/>
    <property type="match status" value="1"/>
</dbReference>
<dbReference type="eggNOG" id="COG0819">
    <property type="taxonomic scope" value="Bacteria"/>
</dbReference>
<evidence type="ECO:0000313" key="3">
    <source>
        <dbReference type="Proteomes" id="UP000006054"/>
    </source>
</evidence>
<dbReference type="Pfam" id="PF03070">
    <property type="entry name" value="TENA_THI-4"/>
    <property type="match status" value="1"/>
</dbReference>
<sequence>MSSWYEKVNTQTDYILQKIKKHPFITELMDGSLSKDVFNFYINQDAQYLAVYKKMLAALAIKCSKESDTQFFLKAATETIEVENALHQNFLKNKRIIDTPSPSCDFYTSFLASKIYMQPIEVGLAAVLPCFTIYKQIGDYILENQTNKSDNPYQNWINTYGGDDFANSVNQAIEITNRYAQTASKEIVEEMNSAFEKSSKLEWMFWDSAYKKESWKI</sequence>
<name>I4AFE2_BERLS</name>
<reference evidence="3" key="1">
    <citation type="submission" date="2012-06" db="EMBL/GenBank/DDBJ databases">
        <title>The complete genome of Flexibacter litoralis DSM 6794.</title>
        <authorList>
            <person name="Lucas S."/>
            <person name="Copeland A."/>
            <person name="Lapidus A."/>
            <person name="Glavina del Rio T."/>
            <person name="Dalin E."/>
            <person name="Tice H."/>
            <person name="Bruce D."/>
            <person name="Goodwin L."/>
            <person name="Pitluck S."/>
            <person name="Peters L."/>
            <person name="Ovchinnikova G."/>
            <person name="Lu M."/>
            <person name="Kyrpides N."/>
            <person name="Mavromatis K."/>
            <person name="Ivanova N."/>
            <person name="Brettin T."/>
            <person name="Detter J.C."/>
            <person name="Han C."/>
            <person name="Larimer F."/>
            <person name="Land M."/>
            <person name="Hauser L."/>
            <person name="Markowitz V."/>
            <person name="Cheng J.-F."/>
            <person name="Hugenholtz P."/>
            <person name="Woyke T."/>
            <person name="Wu D."/>
            <person name="Spring S."/>
            <person name="Lang E."/>
            <person name="Kopitz M."/>
            <person name="Brambilla E."/>
            <person name="Klenk H.-P."/>
            <person name="Eisen J.A."/>
        </authorList>
    </citation>
    <scope>NUCLEOTIDE SEQUENCE [LARGE SCALE GENOMIC DNA]</scope>
    <source>
        <strain evidence="3">ATCC 23117 / DSM 6794 / NBRC 15988 / NCIMB 1366 / Sio-4</strain>
    </source>
</reference>
<dbReference type="SUPFAM" id="SSF48613">
    <property type="entry name" value="Heme oxygenase-like"/>
    <property type="match status" value="1"/>
</dbReference>
<gene>
    <name evidence="2" type="ordered locus">Fleli_0178</name>
</gene>
<dbReference type="EMBL" id="CP003345">
    <property type="protein sequence ID" value="AFM02677.1"/>
    <property type="molecule type" value="Genomic_DNA"/>
</dbReference>
<dbReference type="Gene3D" id="1.20.910.10">
    <property type="entry name" value="Heme oxygenase-like"/>
    <property type="match status" value="1"/>
</dbReference>
<feature type="domain" description="Thiaminase-2/PQQC" evidence="1">
    <location>
        <begin position="15"/>
        <end position="211"/>
    </location>
</feature>
<evidence type="ECO:0000313" key="2">
    <source>
        <dbReference type="EMBL" id="AFM02677.1"/>
    </source>
</evidence>
<organism evidence="2 3">
    <name type="scientific">Bernardetia litoralis (strain ATCC 23117 / DSM 6794 / NBRC 15988 / NCIMB 1366 / Fx l1 / Sio-4)</name>
    <name type="common">Flexibacter litoralis</name>
    <dbReference type="NCBI Taxonomy" id="880071"/>
    <lineage>
        <taxon>Bacteria</taxon>
        <taxon>Pseudomonadati</taxon>
        <taxon>Bacteroidota</taxon>
        <taxon>Cytophagia</taxon>
        <taxon>Cytophagales</taxon>
        <taxon>Bernardetiaceae</taxon>
        <taxon>Bernardetia</taxon>
    </lineage>
</organism>
<protein>
    <submittedName>
        <fullName evidence="2">Putative transcription activator</fullName>
    </submittedName>
</protein>
<dbReference type="AlphaFoldDB" id="I4AFE2"/>
<dbReference type="CDD" id="cd19365">
    <property type="entry name" value="TenA_C-like"/>
    <property type="match status" value="1"/>
</dbReference>
<keyword evidence="3" id="KW-1185">Reference proteome</keyword>
<dbReference type="Proteomes" id="UP000006054">
    <property type="component" value="Chromosome"/>
</dbReference>
<evidence type="ECO:0000259" key="1">
    <source>
        <dbReference type="Pfam" id="PF03070"/>
    </source>
</evidence>
<dbReference type="InterPro" id="IPR004305">
    <property type="entry name" value="Thiaminase-2/PQQC"/>
</dbReference>
<dbReference type="InterPro" id="IPR050967">
    <property type="entry name" value="Thiamine_Salvage_TenA"/>
</dbReference>
<dbReference type="OrthoDB" id="34166at2"/>
<dbReference type="PANTHER" id="PTHR43198:SF2">
    <property type="entry name" value="SI:CH1073-67J19.1-RELATED"/>
    <property type="match status" value="1"/>
</dbReference>
<dbReference type="KEGG" id="fli:Fleli_0178"/>
<dbReference type="HOGENOM" id="CLU_077537_3_2_10"/>
<dbReference type="InterPro" id="IPR016084">
    <property type="entry name" value="Haem_Oase-like_multi-hlx"/>
</dbReference>
<accession>I4AFE2</accession>
<dbReference type="RefSeq" id="WP_014796142.1">
    <property type="nucleotide sequence ID" value="NC_018018.1"/>
</dbReference>
<dbReference type="STRING" id="880071.Fleli_0178"/>
<dbReference type="GO" id="GO:0005829">
    <property type="term" value="C:cytosol"/>
    <property type="evidence" value="ECO:0007669"/>
    <property type="project" value="TreeGrafter"/>
</dbReference>
<proteinExistence type="predicted"/>
<dbReference type="PATRIC" id="fig|880071.3.peg.175"/>